<dbReference type="InterPro" id="IPR011256">
    <property type="entry name" value="Reg_factor_effector_dom_sf"/>
</dbReference>
<dbReference type="PANTHER" id="PTHR30204:SF97">
    <property type="entry name" value="MERR FAMILY REGULATORY PROTEIN"/>
    <property type="match status" value="1"/>
</dbReference>
<dbReference type="CDD" id="cd00592">
    <property type="entry name" value="HTH_MerR-like"/>
    <property type="match status" value="1"/>
</dbReference>
<evidence type="ECO:0000313" key="3">
    <source>
        <dbReference type="EMBL" id="KZE45779.1"/>
    </source>
</evidence>
<dbReference type="GO" id="GO:0003677">
    <property type="term" value="F:DNA binding"/>
    <property type="evidence" value="ECO:0007669"/>
    <property type="project" value="UniProtKB-KW"/>
</dbReference>
<comment type="caution">
    <text evidence="3">The sequence shown here is derived from an EMBL/GenBank/DDBJ whole genome shotgun (WGS) entry which is preliminary data.</text>
</comment>
<protein>
    <recommendedName>
        <fullName evidence="2">HTH merR-type domain-containing protein</fullName>
    </recommendedName>
</protein>
<dbReference type="PROSITE" id="PS50937">
    <property type="entry name" value="HTH_MERR_2"/>
    <property type="match status" value="1"/>
</dbReference>
<organism evidence="3 4">
    <name type="scientific">Rossellomorea marisflavi</name>
    <dbReference type="NCBI Taxonomy" id="189381"/>
    <lineage>
        <taxon>Bacteria</taxon>
        <taxon>Bacillati</taxon>
        <taxon>Bacillota</taxon>
        <taxon>Bacilli</taxon>
        <taxon>Bacillales</taxon>
        <taxon>Bacillaceae</taxon>
        <taxon>Rossellomorea</taxon>
    </lineage>
</organism>
<dbReference type="Gene3D" id="3.20.80.10">
    <property type="entry name" value="Regulatory factor, effector binding domain"/>
    <property type="match status" value="1"/>
</dbReference>
<dbReference type="InterPro" id="IPR000551">
    <property type="entry name" value="MerR-type_HTH_dom"/>
</dbReference>
<dbReference type="Proteomes" id="UP000076510">
    <property type="component" value="Unassembled WGS sequence"/>
</dbReference>
<keyword evidence="1" id="KW-0238">DNA-binding</keyword>
<proteinExistence type="predicted"/>
<dbReference type="Pfam" id="PF13411">
    <property type="entry name" value="MerR_1"/>
    <property type="match status" value="1"/>
</dbReference>
<dbReference type="SUPFAM" id="SSF55136">
    <property type="entry name" value="Probable bacterial effector-binding domain"/>
    <property type="match status" value="1"/>
</dbReference>
<reference evidence="4" key="1">
    <citation type="submission" date="2016-01" db="EMBL/GenBank/DDBJ databases">
        <title>Whole genome sequencing of Bhargavaea cecembensis T14.</title>
        <authorList>
            <person name="Hong K.W."/>
        </authorList>
    </citation>
    <scope>NUCLEOTIDE SEQUENCE [LARGE SCALE GENOMIC DNA]</scope>
    <source>
        <strain evidence="4">M19</strain>
    </source>
</reference>
<gene>
    <name evidence="3" type="ORF">AV649_06320</name>
</gene>
<sequence length="255" mass="29459">MSLMGIKEFSQRTGISKSALRFYETKELLTPMKKNAKGYRFYCQEQVKEARMIANLRLAEVPLENIKQWQGIQEPSRREDYLDSLLQTIQKRVEILENSIRFLKGDFQDVSLIEKAPDTILWYKETANVGKFGPLFRERLREFQKLDVPVHALYLKYISGESLVHAHIGFGIQACTGIDIPHNVNVETMQGGLCIALPVSIAEEQIKQHYNQLLEYASQNQWYPAGPIIEWYRGPSFSQHDLLLPVVNWRGENEG</sequence>
<dbReference type="InterPro" id="IPR009061">
    <property type="entry name" value="DNA-bd_dom_put_sf"/>
</dbReference>
<accession>A0A0J5VIV1</accession>
<dbReference type="RefSeq" id="WP_048006087.1">
    <property type="nucleotide sequence ID" value="NZ_CP047095.1"/>
</dbReference>
<evidence type="ECO:0000259" key="2">
    <source>
        <dbReference type="PROSITE" id="PS50937"/>
    </source>
</evidence>
<evidence type="ECO:0000256" key="1">
    <source>
        <dbReference type="ARBA" id="ARBA00023125"/>
    </source>
</evidence>
<feature type="domain" description="HTH merR-type" evidence="2">
    <location>
        <begin position="3"/>
        <end position="72"/>
    </location>
</feature>
<dbReference type="SMART" id="SM00422">
    <property type="entry name" value="HTH_MERR"/>
    <property type="match status" value="1"/>
</dbReference>
<dbReference type="SUPFAM" id="SSF46955">
    <property type="entry name" value="Putative DNA-binding domain"/>
    <property type="match status" value="1"/>
</dbReference>
<dbReference type="PANTHER" id="PTHR30204">
    <property type="entry name" value="REDOX-CYCLING DRUG-SENSING TRANSCRIPTIONAL ACTIVATOR SOXR"/>
    <property type="match status" value="1"/>
</dbReference>
<dbReference type="GO" id="GO:0003700">
    <property type="term" value="F:DNA-binding transcription factor activity"/>
    <property type="evidence" value="ECO:0007669"/>
    <property type="project" value="InterPro"/>
</dbReference>
<name>A0A0J5VIV1_9BACI</name>
<dbReference type="Gene3D" id="1.10.1660.10">
    <property type="match status" value="1"/>
</dbReference>
<dbReference type="EMBL" id="LQQY01000034">
    <property type="protein sequence ID" value="KZE45779.1"/>
    <property type="molecule type" value="Genomic_DNA"/>
</dbReference>
<dbReference type="PATRIC" id="fig|189381.10.peg.3076"/>
<dbReference type="AlphaFoldDB" id="A0A0J5VIV1"/>
<dbReference type="InterPro" id="IPR047057">
    <property type="entry name" value="MerR_fam"/>
</dbReference>
<evidence type="ECO:0000313" key="4">
    <source>
        <dbReference type="Proteomes" id="UP000076510"/>
    </source>
</evidence>
<dbReference type="OrthoDB" id="9773308at2"/>